<feature type="compositionally biased region" description="Polar residues" evidence="1">
    <location>
        <begin position="115"/>
        <end position="137"/>
    </location>
</feature>
<dbReference type="EMBL" id="KN822024">
    <property type="protein sequence ID" value="KIM65094.1"/>
    <property type="molecule type" value="Genomic_DNA"/>
</dbReference>
<name>A0A0C3E9V1_9AGAM</name>
<accession>A0A0C3E9V1</accession>
<keyword evidence="3" id="KW-1185">Reference proteome</keyword>
<evidence type="ECO:0000313" key="3">
    <source>
        <dbReference type="Proteomes" id="UP000053989"/>
    </source>
</evidence>
<gene>
    <name evidence="2" type="ORF">SCLCIDRAFT_561145</name>
</gene>
<feature type="compositionally biased region" description="Polar residues" evidence="1">
    <location>
        <begin position="83"/>
        <end position="92"/>
    </location>
</feature>
<feature type="region of interest" description="Disordered" evidence="1">
    <location>
        <begin position="158"/>
        <end position="228"/>
    </location>
</feature>
<reference evidence="2 3" key="1">
    <citation type="submission" date="2014-04" db="EMBL/GenBank/DDBJ databases">
        <authorList>
            <consortium name="DOE Joint Genome Institute"/>
            <person name="Kuo A."/>
            <person name="Kohler A."/>
            <person name="Nagy L.G."/>
            <person name="Floudas D."/>
            <person name="Copeland A."/>
            <person name="Barry K.W."/>
            <person name="Cichocki N."/>
            <person name="Veneault-Fourrey C."/>
            <person name="LaButti K."/>
            <person name="Lindquist E.A."/>
            <person name="Lipzen A."/>
            <person name="Lundell T."/>
            <person name="Morin E."/>
            <person name="Murat C."/>
            <person name="Sun H."/>
            <person name="Tunlid A."/>
            <person name="Henrissat B."/>
            <person name="Grigoriev I.V."/>
            <person name="Hibbett D.S."/>
            <person name="Martin F."/>
            <person name="Nordberg H.P."/>
            <person name="Cantor M.N."/>
            <person name="Hua S.X."/>
        </authorList>
    </citation>
    <scope>NUCLEOTIDE SEQUENCE [LARGE SCALE GENOMIC DNA]</scope>
    <source>
        <strain evidence="2 3">Foug A</strain>
    </source>
</reference>
<protein>
    <recommendedName>
        <fullName evidence="4">WW domain-containing protein</fullName>
    </recommendedName>
</protein>
<dbReference type="Proteomes" id="UP000053989">
    <property type="component" value="Unassembled WGS sequence"/>
</dbReference>
<feature type="compositionally biased region" description="Basic and acidic residues" evidence="1">
    <location>
        <begin position="103"/>
        <end position="114"/>
    </location>
</feature>
<evidence type="ECO:0008006" key="4">
    <source>
        <dbReference type="Google" id="ProtNLM"/>
    </source>
</evidence>
<organism evidence="2 3">
    <name type="scientific">Scleroderma citrinum Foug A</name>
    <dbReference type="NCBI Taxonomy" id="1036808"/>
    <lineage>
        <taxon>Eukaryota</taxon>
        <taxon>Fungi</taxon>
        <taxon>Dikarya</taxon>
        <taxon>Basidiomycota</taxon>
        <taxon>Agaricomycotina</taxon>
        <taxon>Agaricomycetes</taxon>
        <taxon>Agaricomycetidae</taxon>
        <taxon>Boletales</taxon>
        <taxon>Sclerodermatineae</taxon>
        <taxon>Sclerodermataceae</taxon>
        <taxon>Scleroderma</taxon>
    </lineage>
</organism>
<dbReference type="HOGENOM" id="CLU_581604_0_0_1"/>
<sequence>MLSQRLIQLLRFLLQRSLLVFRKRSWIYLLLRPFSSLHQKLFRGRPHPSTQSDGSQQDLRRSTIPRTFERAGGDGVALASCIPQSIGSTSGNAEPPSFTDRPYGVEHDDSHQKSPETSVWTASGPSSQEKTAGTSDASPHVHLPTDTINLSEQTNYGMQDCRHHPSVTSLDVPANSTDGLRNVGPSHDLLTPSPSKHHLPESPYATNVSLPPRSSSPMSHRSGVSNRSARLYRQHEGATPRPRTPHSCNVPSAVSSVISLAARSSTAQPDSRLVAPPAGVNISPGSPIVVPEQSEPLLAQMTSHDVKRYQKNCFKEPLVGDYKIPPMQFEYGYNGMELQSGWEACRHPEGALFYMNSRTRTFTDVNIYDEEILVDVEYYNDFLWAELRYEVRERNISSLNLDTVQLVLEPRADNEEWDASASSVFNACRGVDTLPHKGLAIQALYWYNSTALNMASTDFSNAQGTLGSVS</sequence>
<dbReference type="AlphaFoldDB" id="A0A0C3E9V1"/>
<feature type="compositionally biased region" description="Polar residues" evidence="1">
    <location>
        <begin position="166"/>
        <end position="179"/>
    </location>
</feature>
<proteinExistence type="predicted"/>
<evidence type="ECO:0000256" key="1">
    <source>
        <dbReference type="SAM" id="MobiDB-lite"/>
    </source>
</evidence>
<feature type="compositionally biased region" description="Low complexity" evidence="1">
    <location>
        <begin position="209"/>
        <end position="225"/>
    </location>
</feature>
<dbReference type="InParanoid" id="A0A0C3E9V1"/>
<reference evidence="3" key="2">
    <citation type="submission" date="2015-01" db="EMBL/GenBank/DDBJ databases">
        <title>Evolutionary Origins and Diversification of the Mycorrhizal Mutualists.</title>
        <authorList>
            <consortium name="DOE Joint Genome Institute"/>
            <consortium name="Mycorrhizal Genomics Consortium"/>
            <person name="Kohler A."/>
            <person name="Kuo A."/>
            <person name="Nagy L.G."/>
            <person name="Floudas D."/>
            <person name="Copeland A."/>
            <person name="Barry K.W."/>
            <person name="Cichocki N."/>
            <person name="Veneault-Fourrey C."/>
            <person name="LaButti K."/>
            <person name="Lindquist E.A."/>
            <person name="Lipzen A."/>
            <person name="Lundell T."/>
            <person name="Morin E."/>
            <person name="Murat C."/>
            <person name="Riley R."/>
            <person name="Ohm R."/>
            <person name="Sun H."/>
            <person name="Tunlid A."/>
            <person name="Henrissat B."/>
            <person name="Grigoriev I.V."/>
            <person name="Hibbett D.S."/>
            <person name="Martin F."/>
        </authorList>
    </citation>
    <scope>NUCLEOTIDE SEQUENCE [LARGE SCALE GENOMIC DNA]</scope>
    <source>
        <strain evidence="3">Foug A</strain>
    </source>
</reference>
<evidence type="ECO:0000313" key="2">
    <source>
        <dbReference type="EMBL" id="KIM65094.1"/>
    </source>
</evidence>
<dbReference type="OrthoDB" id="2693036at2759"/>
<feature type="region of interest" description="Disordered" evidence="1">
    <location>
        <begin position="83"/>
        <end position="144"/>
    </location>
</feature>